<sequence length="44" mass="4810">VGNVGKIVQKVRETVVEMGDEHSELGTPVANVVYAEHLNYELSV</sequence>
<accession>A0A8R1EPP6</accession>
<dbReference type="AlphaFoldDB" id="A0A8R1EPP6"/>
<name>A0A8R1EPP6_CAEJA</name>
<keyword evidence="2" id="KW-1185">Reference proteome</keyword>
<proteinExistence type="predicted"/>
<protein>
    <submittedName>
        <fullName evidence="1">Uncharacterized protein</fullName>
    </submittedName>
</protein>
<evidence type="ECO:0000313" key="1">
    <source>
        <dbReference type="EnsemblMetazoa" id="CJA39991.1"/>
    </source>
</evidence>
<organism evidence="1 2">
    <name type="scientific">Caenorhabditis japonica</name>
    <dbReference type="NCBI Taxonomy" id="281687"/>
    <lineage>
        <taxon>Eukaryota</taxon>
        <taxon>Metazoa</taxon>
        <taxon>Ecdysozoa</taxon>
        <taxon>Nematoda</taxon>
        <taxon>Chromadorea</taxon>
        <taxon>Rhabditida</taxon>
        <taxon>Rhabditina</taxon>
        <taxon>Rhabditomorpha</taxon>
        <taxon>Rhabditoidea</taxon>
        <taxon>Rhabditidae</taxon>
        <taxon>Peloderinae</taxon>
        <taxon>Caenorhabditis</taxon>
    </lineage>
</organism>
<reference evidence="1" key="2">
    <citation type="submission" date="2022-06" db="UniProtKB">
        <authorList>
            <consortium name="EnsemblMetazoa"/>
        </authorList>
    </citation>
    <scope>IDENTIFICATION</scope>
    <source>
        <strain evidence="1">DF5081</strain>
    </source>
</reference>
<evidence type="ECO:0000313" key="2">
    <source>
        <dbReference type="Proteomes" id="UP000005237"/>
    </source>
</evidence>
<reference evidence="2" key="1">
    <citation type="submission" date="2010-08" db="EMBL/GenBank/DDBJ databases">
        <authorList>
            <consortium name="Caenorhabditis japonica Sequencing Consortium"/>
            <person name="Wilson R.K."/>
        </authorList>
    </citation>
    <scope>NUCLEOTIDE SEQUENCE [LARGE SCALE GENOMIC DNA]</scope>
    <source>
        <strain evidence="2">DF5081</strain>
    </source>
</reference>
<dbReference type="EnsemblMetazoa" id="CJA39991.1">
    <property type="protein sequence ID" value="CJA39991.1"/>
    <property type="gene ID" value="WBGene00215839"/>
</dbReference>
<dbReference type="Proteomes" id="UP000005237">
    <property type="component" value="Unassembled WGS sequence"/>
</dbReference>